<dbReference type="NCBIfam" id="TIGR02074">
    <property type="entry name" value="PBP_1a_fam"/>
    <property type="match status" value="1"/>
</dbReference>
<gene>
    <name evidence="31" type="primary">mrcA_2</name>
    <name evidence="31" type="ORF">NF27_IN00810</name>
</gene>
<feature type="domain" description="Penicillin-binding protein OB-like" evidence="30">
    <location>
        <begin position="325"/>
        <end position="434"/>
    </location>
</feature>
<evidence type="ECO:0000259" key="28">
    <source>
        <dbReference type="Pfam" id="PF00905"/>
    </source>
</evidence>
<dbReference type="GO" id="GO:0008955">
    <property type="term" value="F:peptidoglycan glycosyltransferase activity"/>
    <property type="evidence" value="ECO:0007669"/>
    <property type="project" value="UniProtKB-EC"/>
</dbReference>
<name>A0A0C1QWE6_9RICK</name>
<dbReference type="Gene3D" id="3.40.710.10">
    <property type="entry name" value="DD-peptidase/beta-lactamase superfamily"/>
    <property type="match status" value="2"/>
</dbReference>
<dbReference type="PANTHER" id="PTHR32282">
    <property type="entry name" value="BINDING PROTEIN TRANSPEPTIDASE, PUTATIVE-RELATED"/>
    <property type="match status" value="1"/>
</dbReference>
<dbReference type="InterPro" id="IPR050396">
    <property type="entry name" value="Glycosyltr_51/Transpeptidase"/>
</dbReference>
<feature type="domain" description="Penicillin-binding protein transpeptidase" evidence="28">
    <location>
        <begin position="436"/>
        <end position="722"/>
    </location>
</feature>
<dbReference type="Pfam" id="PF00912">
    <property type="entry name" value="Transgly"/>
    <property type="match status" value="1"/>
</dbReference>
<evidence type="ECO:0000256" key="27">
    <source>
        <dbReference type="SAM" id="Phobius"/>
    </source>
</evidence>
<reference evidence="31 32" key="1">
    <citation type="submission" date="2014-11" db="EMBL/GenBank/DDBJ databases">
        <title>A Rickettsiales Symbiont of Amoebae With Ancient Features.</title>
        <authorList>
            <person name="Schulz F."/>
            <person name="Martijn J."/>
            <person name="Wascher F."/>
            <person name="Kostanjsek R."/>
            <person name="Ettema T.J."/>
            <person name="Horn M."/>
        </authorList>
    </citation>
    <scope>NUCLEOTIDE SEQUENCE [LARGE SCALE GENOMIC DNA]</scope>
    <source>
        <strain evidence="31 32">UWC36</strain>
    </source>
</reference>
<dbReference type="Pfam" id="PF17092">
    <property type="entry name" value="PCB_OB"/>
    <property type="match status" value="1"/>
</dbReference>
<evidence type="ECO:0000256" key="8">
    <source>
        <dbReference type="ARBA" id="ARBA00022519"/>
    </source>
</evidence>
<keyword evidence="13 27" id="KW-0812">Transmembrane</keyword>
<evidence type="ECO:0000313" key="32">
    <source>
        <dbReference type="Proteomes" id="UP000031258"/>
    </source>
</evidence>
<keyword evidence="20" id="KW-0046">Antibiotic resistance</keyword>
<evidence type="ECO:0000256" key="2">
    <source>
        <dbReference type="ARBA" id="ARBA00004752"/>
    </source>
</evidence>
<keyword evidence="18 27" id="KW-1133">Transmembrane helix</keyword>
<evidence type="ECO:0000256" key="14">
    <source>
        <dbReference type="ARBA" id="ARBA00022801"/>
    </source>
</evidence>
<keyword evidence="19 27" id="KW-0472">Membrane</keyword>
<organism evidence="31 32">
    <name type="scientific">Candidatus Jidaibacter acanthamoebae</name>
    <dbReference type="NCBI Taxonomy" id="86105"/>
    <lineage>
        <taxon>Bacteria</taxon>
        <taxon>Pseudomonadati</taxon>
        <taxon>Pseudomonadota</taxon>
        <taxon>Alphaproteobacteria</taxon>
        <taxon>Rickettsiales</taxon>
        <taxon>Candidatus Midichloriaceae</taxon>
        <taxon>Candidatus Jidaibacter</taxon>
    </lineage>
</organism>
<evidence type="ECO:0000256" key="24">
    <source>
        <dbReference type="ARBA" id="ARBA00044770"/>
    </source>
</evidence>
<dbReference type="InterPro" id="IPR001264">
    <property type="entry name" value="Glyco_trans_51"/>
</dbReference>
<evidence type="ECO:0000256" key="3">
    <source>
        <dbReference type="ARBA" id="ARBA00007090"/>
    </source>
</evidence>
<evidence type="ECO:0000256" key="25">
    <source>
        <dbReference type="ARBA" id="ARBA00049902"/>
    </source>
</evidence>
<evidence type="ECO:0000256" key="4">
    <source>
        <dbReference type="ARBA" id="ARBA00007739"/>
    </source>
</evidence>
<keyword evidence="7" id="KW-1003">Cell membrane</keyword>
<dbReference type="GO" id="GO:0006508">
    <property type="term" value="P:proteolysis"/>
    <property type="evidence" value="ECO:0007669"/>
    <property type="project" value="UniProtKB-KW"/>
</dbReference>
<keyword evidence="11 31" id="KW-0328">Glycosyltransferase</keyword>
<dbReference type="InterPro" id="IPR023346">
    <property type="entry name" value="Lysozyme-like_dom_sf"/>
</dbReference>
<dbReference type="Pfam" id="PF00905">
    <property type="entry name" value="Transpeptidase"/>
    <property type="match status" value="1"/>
</dbReference>
<dbReference type="InterPro" id="IPR036950">
    <property type="entry name" value="PBP_transglycosylase"/>
</dbReference>
<dbReference type="OrthoDB" id="9766909at2"/>
<evidence type="ECO:0000256" key="23">
    <source>
        <dbReference type="ARBA" id="ARBA00034000"/>
    </source>
</evidence>
<evidence type="ECO:0000256" key="22">
    <source>
        <dbReference type="ARBA" id="ARBA00023316"/>
    </source>
</evidence>
<evidence type="ECO:0000313" key="31">
    <source>
        <dbReference type="EMBL" id="KIE04340.1"/>
    </source>
</evidence>
<evidence type="ECO:0000256" key="10">
    <source>
        <dbReference type="ARBA" id="ARBA00022670"/>
    </source>
</evidence>
<evidence type="ECO:0000256" key="18">
    <source>
        <dbReference type="ARBA" id="ARBA00022989"/>
    </source>
</evidence>
<keyword evidence="8" id="KW-0997">Cell inner membrane</keyword>
<dbReference type="InterPro" id="IPR001460">
    <property type="entry name" value="PCN-bd_Tpept"/>
</dbReference>
<evidence type="ECO:0000256" key="13">
    <source>
        <dbReference type="ARBA" id="ARBA00022692"/>
    </source>
</evidence>
<dbReference type="GO" id="GO:0008658">
    <property type="term" value="F:penicillin binding"/>
    <property type="evidence" value="ECO:0007669"/>
    <property type="project" value="InterPro"/>
</dbReference>
<feature type="domain" description="Glycosyl transferase family 51" evidence="29">
    <location>
        <begin position="64"/>
        <end position="237"/>
    </location>
</feature>
<dbReference type="GO" id="GO:0030288">
    <property type="term" value="C:outer membrane-bounded periplasmic space"/>
    <property type="evidence" value="ECO:0007669"/>
    <property type="project" value="TreeGrafter"/>
</dbReference>
<keyword evidence="21" id="KW-0511">Multifunctional enzyme</keyword>
<dbReference type="PATRIC" id="fig|86105.3.peg.1882"/>
<dbReference type="EC" id="3.4.16.4" evidence="5"/>
<comment type="catalytic activity">
    <reaction evidence="23">
        <text>Preferential cleavage: (Ac)2-L-Lys-D-Ala-|-D-Ala. Also transpeptidation of peptidyl-alanyl moieties that are N-acyl substituents of D-alanine.</text>
        <dbReference type="EC" id="3.4.16.4"/>
    </reaction>
</comment>
<comment type="catalytic activity">
    <reaction evidence="25">
        <text>[GlcNAc-(1-&gt;4)-Mur2Ac(oyl-L-Ala-gamma-D-Glu-L-Lys-D-Ala-D-Ala)](n)-di-trans,octa-cis-undecaprenyl diphosphate + beta-D-GlcNAc-(1-&gt;4)-Mur2Ac(oyl-L-Ala-gamma-D-Glu-L-Lys-D-Ala-D-Ala)-di-trans,octa-cis-undecaprenyl diphosphate = [GlcNAc-(1-&gt;4)-Mur2Ac(oyl-L-Ala-gamma-D-Glu-L-Lys-D-Ala-D-Ala)](n+1)-di-trans,octa-cis-undecaprenyl diphosphate + di-trans,octa-cis-undecaprenyl diphosphate + H(+)</text>
        <dbReference type="Rhea" id="RHEA:23708"/>
        <dbReference type="Rhea" id="RHEA-COMP:9602"/>
        <dbReference type="Rhea" id="RHEA-COMP:9603"/>
        <dbReference type="ChEBI" id="CHEBI:15378"/>
        <dbReference type="ChEBI" id="CHEBI:58405"/>
        <dbReference type="ChEBI" id="CHEBI:60033"/>
        <dbReference type="ChEBI" id="CHEBI:78435"/>
        <dbReference type="EC" id="2.4.99.28"/>
    </reaction>
</comment>
<evidence type="ECO:0000256" key="20">
    <source>
        <dbReference type="ARBA" id="ARBA00023251"/>
    </source>
</evidence>
<keyword evidence="17" id="KW-0573">Peptidoglycan synthesis</keyword>
<comment type="similarity">
    <text evidence="4">In the N-terminal section; belongs to the glycosyltransferase 51 family.</text>
</comment>
<comment type="similarity">
    <text evidence="3">In the C-terminal section; belongs to the transpeptidase family.</text>
</comment>
<keyword evidence="14 31" id="KW-0378">Hydrolase</keyword>
<evidence type="ECO:0000256" key="17">
    <source>
        <dbReference type="ARBA" id="ARBA00022984"/>
    </source>
</evidence>
<keyword evidence="32" id="KW-1185">Reference proteome</keyword>
<dbReference type="UniPathway" id="UPA00219"/>
<dbReference type="GO" id="GO:0009002">
    <property type="term" value="F:serine-type D-Ala-D-Ala carboxypeptidase activity"/>
    <property type="evidence" value="ECO:0007669"/>
    <property type="project" value="UniProtKB-EC"/>
</dbReference>
<evidence type="ECO:0000256" key="6">
    <source>
        <dbReference type="ARBA" id="ARBA00018638"/>
    </source>
</evidence>
<evidence type="ECO:0000256" key="9">
    <source>
        <dbReference type="ARBA" id="ARBA00022645"/>
    </source>
</evidence>
<keyword evidence="22" id="KW-0961">Cell wall biogenesis/degradation</keyword>
<dbReference type="Gene3D" id="1.10.3810.10">
    <property type="entry name" value="Biosynthetic peptidoglycan transglycosylase-like"/>
    <property type="match status" value="1"/>
</dbReference>
<keyword evidence="9" id="KW-0121">Carboxypeptidase</keyword>
<dbReference type="AlphaFoldDB" id="A0A0C1QWE6"/>
<evidence type="ECO:0000256" key="12">
    <source>
        <dbReference type="ARBA" id="ARBA00022679"/>
    </source>
</evidence>
<dbReference type="GO" id="GO:0071555">
    <property type="term" value="P:cell wall organization"/>
    <property type="evidence" value="ECO:0007669"/>
    <property type="project" value="UniProtKB-KW"/>
</dbReference>
<protein>
    <recommendedName>
        <fullName evidence="6">Penicillin-binding protein 1A</fullName>
        <ecNumber evidence="24">2.4.99.28</ecNumber>
        <ecNumber evidence="5">3.4.16.4</ecNumber>
    </recommendedName>
</protein>
<dbReference type="GO" id="GO:0046677">
    <property type="term" value="P:response to antibiotic"/>
    <property type="evidence" value="ECO:0007669"/>
    <property type="project" value="UniProtKB-KW"/>
</dbReference>
<dbReference type="EMBL" id="JSWE01000206">
    <property type="protein sequence ID" value="KIE04340.1"/>
    <property type="molecule type" value="Genomic_DNA"/>
</dbReference>
<keyword evidence="16" id="KW-0735">Signal-anchor</keyword>
<dbReference type="SUPFAM" id="SSF53955">
    <property type="entry name" value="Lysozyme-like"/>
    <property type="match status" value="1"/>
</dbReference>
<evidence type="ECO:0000256" key="5">
    <source>
        <dbReference type="ARBA" id="ARBA00012448"/>
    </source>
</evidence>
<dbReference type="PANTHER" id="PTHR32282:SF27">
    <property type="entry name" value="PENICILLIN-BINDING PROTEIN 1A"/>
    <property type="match status" value="1"/>
</dbReference>
<comment type="pathway">
    <text evidence="2">Cell wall biogenesis; peptidoglycan biosynthesis.</text>
</comment>
<dbReference type="Proteomes" id="UP000031258">
    <property type="component" value="Unassembled WGS sequence"/>
</dbReference>
<dbReference type="GO" id="GO:0008360">
    <property type="term" value="P:regulation of cell shape"/>
    <property type="evidence" value="ECO:0007669"/>
    <property type="project" value="UniProtKB-KW"/>
</dbReference>
<comment type="caution">
    <text evidence="31">The sequence shown here is derived from an EMBL/GenBank/DDBJ whole genome shotgun (WGS) entry which is preliminary data.</text>
</comment>
<keyword evidence="12 31" id="KW-0808">Transferase</keyword>
<feature type="transmembrane region" description="Helical" evidence="27">
    <location>
        <begin position="9"/>
        <end position="34"/>
    </location>
</feature>
<evidence type="ECO:0000256" key="7">
    <source>
        <dbReference type="ARBA" id="ARBA00022475"/>
    </source>
</evidence>
<accession>A0A0C1QWE6</accession>
<dbReference type="STRING" id="86105.NF27_IN00810"/>
<evidence type="ECO:0000259" key="30">
    <source>
        <dbReference type="Pfam" id="PF17092"/>
    </source>
</evidence>
<dbReference type="FunFam" id="1.10.3810.10:FF:000003">
    <property type="entry name" value="Penicillin-binding protein 1a"/>
    <property type="match status" value="1"/>
</dbReference>
<sequence>MLKKLRRALYIWSSLIIGGAIIGLIVLLQIILYFGKDLPDYRQLEEYDPPAITRLYTQKGYILDEAATENRIYTKYNEIPELIVNAFIAAEDRNFFKHEGLDPVGIARAAIVNIVNVGKHKNPVGGSTITQQVVKNFLLTNERTLSRKIKEAILAYRISKVYSKEKIMELYLNQIYLGNNSYGIASAALNYFNKELDELNAEEAALLAALPKAPSYVNPIKSPRRARERRNWVLSRMYEEGYITDEELSRATKSLISLKKRRETDFFRADYYSETVRQELITKFGEDAVYKDGLQVFTNVNEEMQSIAEKTLKEGLLRYDKKHGYRGALGSINIENPSWQEDLKNFPKPLDIGAFKLAAVLRVDNSSVDIALEGGEKGVINFEHLSWARMSLKEQMVGAPIKSAHEVLKKGNVILVSRILEAENNYALEQIPEVNGAIVVLEPNSGKVLAEVGGYSYKKSNFNRVTQADRQPGSTFKAFLYMVALENGYDPRSIVYDLPIELSQGAGMPPWRPKNMRGDYLGAITLRKSLEKSRNLSTVWLITKIGLNPVIEMSERLGIYKDPPRNYSMALGSFETKVLSLANAFNIIASGGKRVEPNFIDRVYDRKGKLIYSSDKRKAANVDELNTSSPPELFYEYDQLIDENINYQMISILEGVVQRGTAVAAKQLKRTLAGKTGTTNNSFDTWFVGFNPDIVVGVYVGFDAPRTLGQKESGSSLALPIFIDFIKEGLKNTEDRKFTVPEGIELVEIDAATGALATEETNPRDIIKEAIRKTQLEGKAKSIDEILDVIEGGEGSSATPKAHDLNEDFGGIY</sequence>
<evidence type="ECO:0000256" key="1">
    <source>
        <dbReference type="ARBA" id="ARBA00004249"/>
    </source>
</evidence>
<evidence type="ECO:0000256" key="16">
    <source>
        <dbReference type="ARBA" id="ARBA00022968"/>
    </source>
</evidence>
<dbReference type="EC" id="2.4.99.28" evidence="24"/>
<dbReference type="GO" id="GO:0005886">
    <property type="term" value="C:plasma membrane"/>
    <property type="evidence" value="ECO:0007669"/>
    <property type="project" value="UniProtKB-SubCell"/>
</dbReference>
<evidence type="ECO:0000256" key="26">
    <source>
        <dbReference type="ARBA" id="ARBA00060592"/>
    </source>
</evidence>
<comment type="pathway">
    <text evidence="26">Glycan biosynthesis.</text>
</comment>
<dbReference type="SUPFAM" id="SSF56601">
    <property type="entry name" value="beta-lactamase/transpeptidase-like"/>
    <property type="match status" value="1"/>
</dbReference>
<evidence type="ECO:0000256" key="11">
    <source>
        <dbReference type="ARBA" id="ARBA00022676"/>
    </source>
</evidence>
<dbReference type="GO" id="GO:0009252">
    <property type="term" value="P:peptidoglycan biosynthetic process"/>
    <property type="evidence" value="ECO:0007669"/>
    <property type="project" value="UniProtKB-UniPathway"/>
</dbReference>
<comment type="subcellular location">
    <subcellularLocation>
        <location evidence="1">Cell inner membrane</location>
        <topology evidence="1">Single-pass type II membrane protein</topology>
    </subcellularLocation>
</comment>
<dbReference type="InterPro" id="IPR012338">
    <property type="entry name" value="Beta-lactam/transpept-like"/>
</dbReference>
<keyword evidence="10" id="KW-0645">Protease</keyword>
<evidence type="ECO:0000256" key="19">
    <source>
        <dbReference type="ARBA" id="ARBA00023136"/>
    </source>
</evidence>
<dbReference type="RefSeq" id="WP_053332770.1">
    <property type="nucleotide sequence ID" value="NZ_JSWE01000206.1"/>
</dbReference>
<evidence type="ECO:0000256" key="21">
    <source>
        <dbReference type="ARBA" id="ARBA00023268"/>
    </source>
</evidence>
<proteinExistence type="inferred from homology"/>
<evidence type="ECO:0000259" key="29">
    <source>
        <dbReference type="Pfam" id="PF00912"/>
    </source>
</evidence>
<evidence type="ECO:0000256" key="15">
    <source>
        <dbReference type="ARBA" id="ARBA00022960"/>
    </source>
</evidence>
<keyword evidence="15" id="KW-0133">Cell shape</keyword>
<dbReference type="InterPro" id="IPR031376">
    <property type="entry name" value="PCB_OB"/>
</dbReference>